<gene>
    <name evidence="3" type="ORF">ACEZDE_05755</name>
</gene>
<comment type="caution">
    <text evidence="3">The sequence shown here is derived from an EMBL/GenBank/DDBJ whole genome shotgun (WGS) entry which is preliminary data.</text>
</comment>
<dbReference type="EMBL" id="JBHFAB010000003">
    <property type="protein sequence ID" value="MFC1416143.1"/>
    <property type="molecule type" value="Genomic_DNA"/>
</dbReference>
<sequence length="152" mass="16983">MTATGELTYRRVHRASRELLFDCMTTPDHLARFWGPTGTSTPVGNIVVDLRPGGAFETTMVSDADGSTYTMRAVYVEVQRPERLVWTEADVEGGMRTTITFVDLNDGRTEVITHQTKVPAPYLSDEAQAGFRTSLDRFDAYLAELQSTEQSR</sequence>
<evidence type="ECO:0000256" key="1">
    <source>
        <dbReference type="ARBA" id="ARBA00006817"/>
    </source>
</evidence>
<evidence type="ECO:0000313" key="4">
    <source>
        <dbReference type="Proteomes" id="UP001592531"/>
    </source>
</evidence>
<evidence type="ECO:0000259" key="2">
    <source>
        <dbReference type="Pfam" id="PF08327"/>
    </source>
</evidence>
<dbReference type="InterPro" id="IPR023393">
    <property type="entry name" value="START-like_dom_sf"/>
</dbReference>
<dbReference type="CDD" id="cd07814">
    <property type="entry name" value="SRPBCC_CalC_Aha1-like"/>
    <property type="match status" value="1"/>
</dbReference>
<feature type="domain" description="Activator of Hsp90 ATPase homologue 1/2-like C-terminal" evidence="2">
    <location>
        <begin position="15"/>
        <end position="142"/>
    </location>
</feature>
<name>A0ABV6VRG5_9ACTN</name>
<accession>A0ABV6VRG5</accession>
<dbReference type="Proteomes" id="UP001592531">
    <property type="component" value="Unassembled WGS sequence"/>
</dbReference>
<reference evidence="3 4" key="1">
    <citation type="submission" date="2024-09" db="EMBL/GenBank/DDBJ databases">
        <authorList>
            <person name="Lee S.D."/>
        </authorList>
    </citation>
    <scope>NUCLEOTIDE SEQUENCE [LARGE SCALE GENOMIC DNA]</scope>
    <source>
        <strain evidence="3 4">N8-3</strain>
    </source>
</reference>
<dbReference type="Gene3D" id="3.30.530.20">
    <property type="match status" value="1"/>
</dbReference>
<dbReference type="Pfam" id="PF08327">
    <property type="entry name" value="AHSA1"/>
    <property type="match status" value="1"/>
</dbReference>
<protein>
    <submittedName>
        <fullName evidence="3">SRPBCC domain-containing protein</fullName>
    </submittedName>
</protein>
<organism evidence="3 4">
    <name type="scientific">Streptacidiphilus cavernicola</name>
    <dbReference type="NCBI Taxonomy" id="3342716"/>
    <lineage>
        <taxon>Bacteria</taxon>
        <taxon>Bacillati</taxon>
        <taxon>Actinomycetota</taxon>
        <taxon>Actinomycetes</taxon>
        <taxon>Kitasatosporales</taxon>
        <taxon>Streptomycetaceae</taxon>
        <taxon>Streptacidiphilus</taxon>
    </lineage>
</organism>
<keyword evidence="4" id="KW-1185">Reference proteome</keyword>
<evidence type="ECO:0000313" key="3">
    <source>
        <dbReference type="EMBL" id="MFC1416143.1"/>
    </source>
</evidence>
<dbReference type="InterPro" id="IPR013538">
    <property type="entry name" value="ASHA1/2-like_C"/>
</dbReference>
<comment type="similarity">
    <text evidence="1">Belongs to the AHA1 family.</text>
</comment>
<dbReference type="SUPFAM" id="SSF55961">
    <property type="entry name" value="Bet v1-like"/>
    <property type="match status" value="1"/>
</dbReference>
<proteinExistence type="inferred from homology"/>